<dbReference type="Pfam" id="PF01315">
    <property type="entry name" value="Ald_Xan_dh_C"/>
    <property type="match status" value="1"/>
</dbReference>
<dbReference type="Proteomes" id="UP001152759">
    <property type="component" value="Chromosome 1"/>
</dbReference>
<dbReference type="FunFam" id="3.30.365.10:FF:000008">
    <property type="entry name" value="Aldehyde oxidase1"/>
    <property type="match status" value="1"/>
</dbReference>
<dbReference type="SUPFAM" id="SSF54665">
    <property type="entry name" value="CO dehydrogenase molybdoprotein N-domain-like"/>
    <property type="match status" value="1"/>
</dbReference>
<dbReference type="InterPro" id="IPR037165">
    <property type="entry name" value="AldOxase/xan_DH_Mopterin-bd_sf"/>
</dbReference>
<dbReference type="GO" id="GO:0005506">
    <property type="term" value="F:iron ion binding"/>
    <property type="evidence" value="ECO:0007669"/>
    <property type="project" value="InterPro"/>
</dbReference>
<dbReference type="InterPro" id="IPR008274">
    <property type="entry name" value="AldOxase/xan_DH_MoCoBD1"/>
</dbReference>
<evidence type="ECO:0000256" key="17">
    <source>
        <dbReference type="PIRSR" id="PIRSR000127-2"/>
    </source>
</evidence>
<comment type="cofactor">
    <cofactor evidence="15">
        <name>[2Fe-2S] cluster</name>
        <dbReference type="ChEBI" id="CHEBI:190135"/>
    </cofactor>
</comment>
<dbReference type="InterPro" id="IPR005107">
    <property type="entry name" value="CO_DH_flav_C"/>
</dbReference>
<dbReference type="SUPFAM" id="SSF56003">
    <property type="entry name" value="Molybdenum cofactor-binding domain"/>
    <property type="match status" value="1"/>
</dbReference>
<dbReference type="InterPro" id="IPR036856">
    <property type="entry name" value="Ald_Oxase/Xan_DH_a/b_sf"/>
</dbReference>
<feature type="binding site" evidence="18">
    <location>
        <position position="162"/>
    </location>
    <ligand>
        <name>[2Fe-2S] cluster</name>
        <dbReference type="ChEBI" id="CHEBI:190135"/>
        <label>2</label>
    </ligand>
</feature>
<keyword evidence="11 18" id="KW-0408">Iron</keyword>
<dbReference type="SMART" id="SM01092">
    <property type="entry name" value="CO_deh_flav_C"/>
    <property type="match status" value="1"/>
</dbReference>
<feature type="binding site" evidence="18">
    <location>
        <position position="55"/>
    </location>
    <ligand>
        <name>[2Fe-2S] cluster</name>
        <dbReference type="ChEBI" id="CHEBI:190135"/>
        <label>1</label>
    </ligand>
</feature>
<evidence type="ECO:0000256" key="13">
    <source>
        <dbReference type="ARBA" id="ARBA00023027"/>
    </source>
</evidence>
<dbReference type="Pfam" id="PF02738">
    <property type="entry name" value="MoCoBD_1"/>
    <property type="match status" value="1"/>
</dbReference>
<keyword evidence="8 18" id="KW-0479">Metal-binding</keyword>
<organism evidence="20 21">
    <name type="scientific">Bemisia tabaci</name>
    <name type="common">Sweetpotato whitefly</name>
    <name type="synonym">Aleurodes tabaci</name>
    <dbReference type="NCBI Taxonomy" id="7038"/>
    <lineage>
        <taxon>Eukaryota</taxon>
        <taxon>Metazoa</taxon>
        <taxon>Ecdysozoa</taxon>
        <taxon>Arthropoda</taxon>
        <taxon>Hexapoda</taxon>
        <taxon>Insecta</taxon>
        <taxon>Pterygota</taxon>
        <taxon>Neoptera</taxon>
        <taxon>Paraneoptera</taxon>
        <taxon>Hemiptera</taxon>
        <taxon>Sternorrhyncha</taxon>
        <taxon>Aleyrodoidea</taxon>
        <taxon>Aleyrodidae</taxon>
        <taxon>Aleyrodinae</taxon>
        <taxon>Bemisia</taxon>
    </lineage>
</organism>
<dbReference type="InterPro" id="IPR016208">
    <property type="entry name" value="Ald_Oxase/xanthine_DH-like"/>
</dbReference>
<evidence type="ECO:0000256" key="2">
    <source>
        <dbReference type="ARBA" id="ARBA00004275"/>
    </source>
</evidence>
<dbReference type="GO" id="GO:0005777">
    <property type="term" value="C:peroxisome"/>
    <property type="evidence" value="ECO:0007669"/>
    <property type="project" value="UniProtKB-SubCell"/>
</dbReference>
<dbReference type="SUPFAM" id="SSF47741">
    <property type="entry name" value="CO dehydrogenase ISP C-domain like"/>
    <property type="match status" value="1"/>
</dbReference>
<dbReference type="InterPro" id="IPR036683">
    <property type="entry name" value="CO_DH_flav_C_dom_sf"/>
</dbReference>
<dbReference type="Pfam" id="PF01799">
    <property type="entry name" value="Fer2_2"/>
    <property type="match status" value="1"/>
</dbReference>
<reference evidence="20" key="1">
    <citation type="submission" date="2021-12" db="EMBL/GenBank/DDBJ databases">
        <authorList>
            <person name="King R."/>
        </authorList>
    </citation>
    <scope>NUCLEOTIDE SEQUENCE</scope>
</reference>
<dbReference type="InterPro" id="IPR002346">
    <property type="entry name" value="Mopterin_DH_FAD-bd"/>
</dbReference>
<comment type="cofactor">
    <cofactor evidence="18">
        <name>[2Fe-2S] cluster</name>
        <dbReference type="ChEBI" id="CHEBI:190135"/>
    </cofactor>
    <text evidence="18">Binds 2 [2Fe-2S] clusters.</text>
</comment>
<evidence type="ECO:0000256" key="3">
    <source>
        <dbReference type="ARBA" id="ARBA00006849"/>
    </source>
</evidence>
<gene>
    <name evidence="20" type="ORF">BEMITA_LOCUS1186</name>
</gene>
<dbReference type="PIRSF" id="PIRSF000127">
    <property type="entry name" value="Xanthine_DH"/>
    <property type="match status" value="1"/>
</dbReference>
<feature type="binding site" evidence="18">
    <location>
        <position position="125"/>
    </location>
    <ligand>
        <name>[2Fe-2S] cluster</name>
        <dbReference type="ChEBI" id="CHEBI:190135"/>
        <label>2</label>
    </ligand>
</feature>
<dbReference type="Gene3D" id="3.30.365.10">
    <property type="entry name" value="Aldehyde oxidase/xanthine dehydrogenase, molybdopterin binding domain"/>
    <property type="match status" value="4"/>
</dbReference>
<feature type="binding site" evidence="18">
    <location>
        <position position="763"/>
    </location>
    <ligand>
        <name>Mo-molybdopterin</name>
        <dbReference type="ChEBI" id="CHEBI:71302"/>
    </ligand>
    <ligandPart>
        <name>Mo</name>
        <dbReference type="ChEBI" id="CHEBI:28685"/>
    </ligandPart>
</feature>
<evidence type="ECO:0000256" key="6">
    <source>
        <dbReference type="ARBA" id="ARBA00022630"/>
    </source>
</evidence>
<dbReference type="GO" id="GO:0051537">
    <property type="term" value="F:2 iron, 2 sulfur cluster binding"/>
    <property type="evidence" value="ECO:0007669"/>
    <property type="project" value="UniProtKB-KW"/>
</dbReference>
<dbReference type="Gene3D" id="1.10.150.120">
    <property type="entry name" value="[2Fe-2S]-binding domain"/>
    <property type="match status" value="1"/>
</dbReference>
<dbReference type="PANTHER" id="PTHR11908">
    <property type="entry name" value="XANTHINE DEHYDROGENASE"/>
    <property type="match status" value="1"/>
</dbReference>
<keyword evidence="21" id="KW-1185">Reference proteome</keyword>
<comment type="cofactor">
    <cofactor evidence="18">
        <name>Mo-molybdopterin</name>
        <dbReference type="ChEBI" id="CHEBI:71302"/>
    </cofactor>
    <text evidence="18">Binds 1 Mo-molybdopterin (Mo-MPT) cofactor per subunit.</text>
</comment>
<dbReference type="InterPro" id="IPR036884">
    <property type="entry name" value="2Fe-2S-bd_dom_sf"/>
</dbReference>
<dbReference type="InterPro" id="IPR000674">
    <property type="entry name" value="Ald_Oxase/Xan_DH_a/b"/>
</dbReference>
<evidence type="ECO:0000256" key="14">
    <source>
        <dbReference type="ARBA" id="ARBA00023140"/>
    </source>
</evidence>
<dbReference type="Gene3D" id="3.30.390.50">
    <property type="entry name" value="CO dehydrogenase flavoprotein, C-terminal domain"/>
    <property type="match status" value="1"/>
</dbReference>
<feature type="binding site" evidence="18">
    <location>
        <position position="906"/>
    </location>
    <ligand>
        <name>Mo-molybdopterin</name>
        <dbReference type="ChEBI" id="CHEBI:71302"/>
    </ligand>
    <ligandPart>
        <name>Mo</name>
        <dbReference type="ChEBI" id="CHEBI:28685"/>
    </ligandPart>
</feature>
<keyword evidence="9 17" id="KW-0274">FAD</keyword>
<accession>A0A9P0EZ66</accession>
<feature type="binding site" evidence="18">
    <location>
        <position position="63"/>
    </location>
    <ligand>
        <name>[2Fe-2S] cluster</name>
        <dbReference type="ChEBI" id="CHEBI:190135"/>
        <label>1</label>
    </ligand>
</feature>
<keyword evidence="14" id="KW-0576">Peroxisome</keyword>
<keyword evidence="5 18" id="KW-0500">Molybdenum</keyword>
<feature type="binding site" evidence="17">
    <location>
        <position position="426"/>
    </location>
    <ligand>
        <name>FAD</name>
        <dbReference type="ChEBI" id="CHEBI:57692"/>
    </ligand>
</feature>
<dbReference type="FunFam" id="3.30.365.10:FF:000001">
    <property type="entry name" value="Xanthine dehydrogenase oxidase"/>
    <property type="match status" value="1"/>
</dbReference>
<dbReference type="InterPro" id="IPR046867">
    <property type="entry name" value="AldOxase/xan_DH_MoCoBD2"/>
</dbReference>
<evidence type="ECO:0000313" key="21">
    <source>
        <dbReference type="Proteomes" id="UP001152759"/>
    </source>
</evidence>
<keyword evidence="6" id="KW-0285">Flavoprotein</keyword>
<comment type="similarity">
    <text evidence="3">Belongs to the xanthine dehydrogenase family.</text>
</comment>
<dbReference type="InterPro" id="IPR036010">
    <property type="entry name" value="2Fe-2S_ferredoxin-like_sf"/>
</dbReference>
<sequence length="1302" mass="143813">MNVIRSDLNVSTMQSEVALTINGTSYKVSSSLSVDTSLNEFIRTIAHLKGTKFMCLEGGCGACIVTAKRTDAATGKEYIFAVNSCLTPIFACHGWSVTTIEGIGSKATGYNKIQSRLASFNGSQCGFCSPGMVMNMYSLVKGNEDVFMKTVENSFGGNICRCTGYRPILDAFKSLCTDAPKVYHPDSCSDIEDFPKLCLKTEEICSQACSNKNRCLPEESIEDDFDLLYIENLSLMLSNDVKWYKVDDKKQIFEIFDMIDDFQSYQLVAGNTARGAYRTGDFDYYIDINSVAELSDWILQDNALILGANITLTKTMNIFERISQKYPRFSYLKVFADHIDLVANVPIRNVGTLAGNLSLKNQHPEFPSDIYLLFVLVRALYVEETPMGTSDTKFVEELIATSLRKKLITCFILPALDDSYIIKTYKIMPCAQNAKAIVNAGFKIKLCNKDALTVGEATIVFGGITPNFVHAEQTQNYLVGKSLSDSQVVQGALDKLDYELNPNFSPPDASPIYRKRLAQSLFYKFILSLKPGSIQEKYRSGGETLQRPLSSGKQSFTSDRKLWPVNKAIPKLEAYSQCSGEAEYTNDIPSLPGELFGALVLAPAGPGTLDSIDTSVAMKLNGVKSFFSAKNIPGINIFTPPGEIFSPDTEPVFADKYVIFSGQPVGIMVAETQLLANKAAGMVRVNVTNLKKPLLTPQEVLDSGDQSRVRFTQSIERKAKKGSGKHVIKGSFECREQYHFHMETQTCLAVPTDEGIDLYPSSQYLSTAQRAISLALKLPENCINVQNRRVGGGYGGKLSRMPQIAIPCALAAFILRKPVRIVLSIESNMQAIGKRTCCLSTYEVSVDDEGKVQYLDMNIHQDLGSSFNDNTIPLTLQNVVNCYDSSTWKVDAYAVRTDKSSNTYCRAPGACEGIATIEHVFEHIATELKKDPLVVRAKNFADDSKEHLGTIIDQLKESSDFDNRKKKIQKFNGENRWRKQGISLTPMRFALGLFGNFHVLVSIYQSDGSVSITHGGIEMGQGINTKAAQVCAYKFEIDVEMVKIKPSNVLTAPNDFGSVNSMTSDSVCQGVIICCDILLERLSPIKAKLSPDAKWQEVIAAAAVENIDLCAIHMYTIKDIGEKNDMRYNTKTYNIFGACVTEVEVDILTGKYLILRTDIIEDAGVSLNPELDVGQVEGAFVLGLGYWLTEDIIFDCNTGKVLTDRTWNYKPPGFKDIPCDFRVTILKNYSNPNGSPFFLRSKATGEPPLCMSCGVMFALRQAINASRCDAGKPDDWCDISVPFSPEKVFLAAFTGTQEYKLG</sequence>
<feature type="domain" description="FAD-binding PCMH-type" evidence="19">
    <location>
        <begin position="236"/>
        <end position="418"/>
    </location>
</feature>
<protein>
    <recommendedName>
        <fullName evidence="19">FAD-binding PCMH-type domain-containing protein</fullName>
    </recommendedName>
</protein>
<name>A0A9P0EZ66_BEMTA</name>
<keyword evidence="10" id="KW-0560">Oxidoreductase</keyword>
<dbReference type="SUPFAM" id="SSF56176">
    <property type="entry name" value="FAD-binding/transporter-associated domain-like"/>
    <property type="match status" value="1"/>
</dbReference>
<dbReference type="InterPro" id="IPR036318">
    <property type="entry name" value="FAD-bd_PCMH-like_sf"/>
</dbReference>
<feature type="binding site" evidence="18">
    <location>
        <position position="128"/>
    </location>
    <ligand>
        <name>[2Fe-2S] cluster</name>
        <dbReference type="ChEBI" id="CHEBI:190135"/>
        <label>2</label>
    </ligand>
</feature>
<evidence type="ECO:0000256" key="12">
    <source>
        <dbReference type="ARBA" id="ARBA00023014"/>
    </source>
</evidence>
<evidence type="ECO:0000256" key="10">
    <source>
        <dbReference type="ARBA" id="ARBA00023002"/>
    </source>
</evidence>
<comment type="cofactor">
    <cofactor evidence="1 17">
        <name>FAD</name>
        <dbReference type="ChEBI" id="CHEBI:57692"/>
    </cofactor>
</comment>
<evidence type="ECO:0000256" key="4">
    <source>
        <dbReference type="ARBA" id="ARBA00011738"/>
    </source>
</evidence>
<dbReference type="FunFam" id="3.10.20.30:FF:000012">
    <property type="entry name" value="Xanthine dehydrogenase/oxidase"/>
    <property type="match status" value="1"/>
</dbReference>
<dbReference type="PANTHER" id="PTHR11908:SF132">
    <property type="entry name" value="ALDEHYDE OXIDASE 1-RELATED"/>
    <property type="match status" value="1"/>
</dbReference>
<comment type="subcellular location">
    <subcellularLocation>
        <location evidence="2">Peroxisome</location>
    </subcellularLocation>
</comment>
<dbReference type="PROSITE" id="PS51387">
    <property type="entry name" value="FAD_PCMH"/>
    <property type="match status" value="1"/>
</dbReference>
<feature type="binding site" evidence="18">
    <location>
        <position position="160"/>
    </location>
    <ligand>
        <name>[2Fe-2S] cluster</name>
        <dbReference type="ChEBI" id="CHEBI:190135"/>
        <label>2</label>
    </ligand>
</feature>
<evidence type="ECO:0000256" key="7">
    <source>
        <dbReference type="ARBA" id="ARBA00022714"/>
    </source>
</evidence>
<dbReference type="InterPro" id="IPR006058">
    <property type="entry name" value="2Fe2S_fd_BS"/>
</dbReference>
<dbReference type="SMART" id="SM01008">
    <property type="entry name" value="Ald_Xan_dh_C"/>
    <property type="match status" value="1"/>
</dbReference>
<dbReference type="SUPFAM" id="SSF54292">
    <property type="entry name" value="2Fe-2S ferredoxin-like"/>
    <property type="match status" value="1"/>
</dbReference>
<evidence type="ECO:0000313" key="20">
    <source>
        <dbReference type="EMBL" id="CAH0381548.1"/>
    </source>
</evidence>
<dbReference type="EMBL" id="OU963862">
    <property type="protein sequence ID" value="CAH0381548.1"/>
    <property type="molecule type" value="Genomic_DNA"/>
</dbReference>
<dbReference type="Pfam" id="PF20256">
    <property type="entry name" value="MoCoBD_2"/>
    <property type="match status" value="1"/>
</dbReference>
<evidence type="ECO:0000256" key="5">
    <source>
        <dbReference type="ARBA" id="ARBA00022505"/>
    </source>
</evidence>
<dbReference type="InterPro" id="IPR016166">
    <property type="entry name" value="FAD-bd_PCMH"/>
</dbReference>
<feature type="active site" description="Proton acceptor" evidence="16">
    <location>
        <position position="1246"/>
    </location>
</feature>
<keyword evidence="13" id="KW-0520">NAD</keyword>
<dbReference type="Gene3D" id="3.90.1170.50">
    <property type="entry name" value="Aldehyde oxidase/xanthine dehydrogenase, a/b hammerhead"/>
    <property type="match status" value="1"/>
</dbReference>
<evidence type="ECO:0000256" key="1">
    <source>
        <dbReference type="ARBA" id="ARBA00001974"/>
    </source>
</evidence>
<evidence type="ECO:0000256" key="9">
    <source>
        <dbReference type="ARBA" id="ARBA00022827"/>
    </source>
</evidence>
<evidence type="ECO:0000256" key="11">
    <source>
        <dbReference type="ARBA" id="ARBA00023004"/>
    </source>
</evidence>
<feature type="binding site" evidence="18">
    <location>
        <position position="85"/>
    </location>
    <ligand>
        <name>[2Fe-2S] cluster</name>
        <dbReference type="ChEBI" id="CHEBI:190135"/>
        <label>1</label>
    </ligand>
</feature>
<dbReference type="Gene3D" id="3.30.465.10">
    <property type="match status" value="1"/>
</dbReference>
<dbReference type="InterPro" id="IPR002888">
    <property type="entry name" value="2Fe-2S-bd"/>
</dbReference>
<evidence type="ECO:0000256" key="8">
    <source>
        <dbReference type="ARBA" id="ARBA00022723"/>
    </source>
</evidence>
<feature type="binding site" evidence="18">
    <location>
        <position position="60"/>
    </location>
    <ligand>
        <name>[2Fe-2S] cluster</name>
        <dbReference type="ChEBI" id="CHEBI:190135"/>
        <label>1</label>
    </ligand>
</feature>
<evidence type="ECO:0000256" key="18">
    <source>
        <dbReference type="PIRSR" id="PIRSR000127-3"/>
    </source>
</evidence>
<dbReference type="PROSITE" id="PS00197">
    <property type="entry name" value="2FE2S_FER_1"/>
    <property type="match status" value="1"/>
</dbReference>
<dbReference type="InterPro" id="IPR012675">
    <property type="entry name" value="Beta-grasp_dom_sf"/>
</dbReference>
<evidence type="ECO:0000256" key="16">
    <source>
        <dbReference type="PIRSR" id="PIRSR000127-1"/>
    </source>
</evidence>
<dbReference type="Gene3D" id="3.10.20.30">
    <property type="match status" value="1"/>
</dbReference>
<keyword evidence="7 18" id="KW-0001">2Fe-2S</keyword>
<comment type="subunit">
    <text evidence="4">Homodimer.</text>
</comment>
<evidence type="ECO:0000256" key="15">
    <source>
        <dbReference type="ARBA" id="ARBA00034078"/>
    </source>
</evidence>
<dbReference type="GO" id="GO:0071949">
    <property type="term" value="F:FAD binding"/>
    <property type="evidence" value="ECO:0007669"/>
    <property type="project" value="InterPro"/>
</dbReference>
<dbReference type="FunFam" id="3.30.390.50:FF:000003">
    <property type="entry name" value="Aldehyde oxidase1"/>
    <property type="match status" value="1"/>
</dbReference>
<dbReference type="GO" id="GO:0016491">
    <property type="term" value="F:oxidoreductase activity"/>
    <property type="evidence" value="ECO:0007669"/>
    <property type="project" value="UniProtKB-KW"/>
</dbReference>
<evidence type="ECO:0000259" key="19">
    <source>
        <dbReference type="PROSITE" id="PS51387"/>
    </source>
</evidence>
<proteinExistence type="inferred from homology"/>
<dbReference type="InterPro" id="IPR016169">
    <property type="entry name" value="FAD-bd_PCMH_sub2"/>
</dbReference>
<keyword evidence="12 18" id="KW-0411">Iron-sulfur</keyword>
<dbReference type="Pfam" id="PF00941">
    <property type="entry name" value="FAD_binding_5"/>
    <property type="match status" value="1"/>
</dbReference>
<dbReference type="Pfam" id="PF03450">
    <property type="entry name" value="CO_deh_flav_C"/>
    <property type="match status" value="1"/>
</dbReference>
<dbReference type="SUPFAM" id="SSF55447">
    <property type="entry name" value="CO dehydrogenase flavoprotein C-terminal domain-like"/>
    <property type="match status" value="1"/>
</dbReference>